<evidence type="ECO:0000256" key="3">
    <source>
        <dbReference type="ARBA" id="ARBA00022692"/>
    </source>
</evidence>
<dbReference type="EMBL" id="JAPWTK010000170">
    <property type="protein sequence ID" value="KAJ8947057.1"/>
    <property type="molecule type" value="Genomic_DNA"/>
</dbReference>
<evidence type="ECO:0000256" key="4">
    <source>
        <dbReference type="ARBA" id="ARBA00022989"/>
    </source>
</evidence>
<organism evidence="9 10">
    <name type="scientific">Aromia moschata</name>
    <dbReference type="NCBI Taxonomy" id="1265417"/>
    <lineage>
        <taxon>Eukaryota</taxon>
        <taxon>Metazoa</taxon>
        <taxon>Ecdysozoa</taxon>
        <taxon>Arthropoda</taxon>
        <taxon>Hexapoda</taxon>
        <taxon>Insecta</taxon>
        <taxon>Pterygota</taxon>
        <taxon>Neoptera</taxon>
        <taxon>Endopterygota</taxon>
        <taxon>Coleoptera</taxon>
        <taxon>Polyphaga</taxon>
        <taxon>Cucujiformia</taxon>
        <taxon>Chrysomeloidea</taxon>
        <taxon>Cerambycidae</taxon>
        <taxon>Cerambycinae</taxon>
        <taxon>Callichromatini</taxon>
        <taxon>Aromia</taxon>
    </lineage>
</organism>
<evidence type="ECO:0000256" key="8">
    <source>
        <dbReference type="SAM" id="Phobius"/>
    </source>
</evidence>
<dbReference type="PANTHER" id="PTHR21143">
    <property type="entry name" value="INVERTEBRATE GUSTATORY RECEPTOR"/>
    <property type="match status" value="1"/>
</dbReference>
<dbReference type="InterPro" id="IPR013604">
    <property type="entry name" value="7TM_chemorcpt"/>
</dbReference>
<evidence type="ECO:0000256" key="6">
    <source>
        <dbReference type="ARBA" id="ARBA00023170"/>
    </source>
</evidence>
<dbReference type="Pfam" id="PF08395">
    <property type="entry name" value="7tm_7"/>
    <property type="match status" value="1"/>
</dbReference>
<evidence type="ECO:0000256" key="1">
    <source>
        <dbReference type="ARBA" id="ARBA00004651"/>
    </source>
</evidence>
<dbReference type="GO" id="GO:0007635">
    <property type="term" value="P:chemosensory behavior"/>
    <property type="evidence" value="ECO:0007669"/>
    <property type="project" value="TreeGrafter"/>
</dbReference>
<reference evidence="9" key="1">
    <citation type="journal article" date="2023" name="Insect Mol. Biol.">
        <title>Genome sequencing provides insights into the evolution of gene families encoding plant cell wall-degrading enzymes in longhorned beetles.</title>
        <authorList>
            <person name="Shin N.R."/>
            <person name="Okamura Y."/>
            <person name="Kirsch R."/>
            <person name="Pauchet Y."/>
        </authorList>
    </citation>
    <scope>NUCLEOTIDE SEQUENCE</scope>
    <source>
        <strain evidence="9">AMC_N1</strain>
    </source>
</reference>
<evidence type="ECO:0000313" key="9">
    <source>
        <dbReference type="EMBL" id="KAJ8947057.1"/>
    </source>
</evidence>
<name>A0AAV8Y7C3_9CUCU</name>
<dbReference type="GO" id="GO:0030424">
    <property type="term" value="C:axon"/>
    <property type="evidence" value="ECO:0007669"/>
    <property type="project" value="TreeGrafter"/>
</dbReference>
<dbReference type="GO" id="GO:0030425">
    <property type="term" value="C:dendrite"/>
    <property type="evidence" value="ECO:0007669"/>
    <property type="project" value="TreeGrafter"/>
</dbReference>
<feature type="transmembrane region" description="Helical" evidence="8">
    <location>
        <begin position="43"/>
        <end position="62"/>
    </location>
</feature>
<keyword evidence="5 8" id="KW-0472">Membrane</keyword>
<evidence type="ECO:0000256" key="7">
    <source>
        <dbReference type="ARBA" id="ARBA00023224"/>
    </source>
</evidence>
<dbReference type="GO" id="GO:0007165">
    <property type="term" value="P:signal transduction"/>
    <property type="evidence" value="ECO:0007669"/>
    <property type="project" value="UniProtKB-KW"/>
</dbReference>
<evidence type="ECO:0000313" key="10">
    <source>
        <dbReference type="Proteomes" id="UP001162162"/>
    </source>
</evidence>
<protein>
    <recommendedName>
        <fullName evidence="11">Gustatory receptor</fullName>
    </recommendedName>
</protein>
<keyword evidence="10" id="KW-1185">Reference proteome</keyword>
<evidence type="ECO:0000256" key="2">
    <source>
        <dbReference type="ARBA" id="ARBA00022475"/>
    </source>
</evidence>
<accession>A0AAV8Y7C3</accession>
<keyword evidence="7" id="KW-0807">Transducer</keyword>
<dbReference type="GO" id="GO:0005886">
    <property type="term" value="C:plasma membrane"/>
    <property type="evidence" value="ECO:0007669"/>
    <property type="project" value="UniProtKB-SubCell"/>
</dbReference>
<proteinExistence type="predicted"/>
<dbReference type="GO" id="GO:0043025">
    <property type="term" value="C:neuronal cell body"/>
    <property type="evidence" value="ECO:0007669"/>
    <property type="project" value="TreeGrafter"/>
</dbReference>
<sequence length="139" mass="15846">MYLMGQQLDVLFGWPMFFIFMGTVLQILNSISFVLINSDDGLRITDIINVLLYVLFTVYIAMSCDAIEKNCKKISATCYLLQEGMPLSPLRTELFLLGRYSGEVTSHFTAGGFFRVNQYLLMTLFSSVTTYLIVCIQFK</sequence>
<dbReference type="AlphaFoldDB" id="A0AAV8Y7C3"/>
<dbReference type="GO" id="GO:0050909">
    <property type="term" value="P:sensory perception of taste"/>
    <property type="evidence" value="ECO:0007669"/>
    <property type="project" value="InterPro"/>
</dbReference>
<dbReference type="GO" id="GO:0008049">
    <property type="term" value="P:male courtship behavior"/>
    <property type="evidence" value="ECO:0007669"/>
    <property type="project" value="TreeGrafter"/>
</dbReference>
<feature type="transmembrane region" description="Helical" evidence="8">
    <location>
        <begin position="119"/>
        <end position="138"/>
    </location>
</feature>
<keyword evidence="4 8" id="KW-1133">Transmembrane helix</keyword>
<evidence type="ECO:0008006" key="11">
    <source>
        <dbReference type="Google" id="ProtNLM"/>
    </source>
</evidence>
<comment type="caution">
    <text evidence="9">The sequence shown here is derived from an EMBL/GenBank/DDBJ whole genome shotgun (WGS) entry which is preliminary data.</text>
</comment>
<keyword evidence="6" id="KW-0675">Receptor</keyword>
<feature type="transmembrane region" description="Helical" evidence="8">
    <location>
        <begin position="12"/>
        <end position="36"/>
    </location>
</feature>
<keyword evidence="2" id="KW-1003">Cell membrane</keyword>
<gene>
    <name evidence="9" type="ORF">NQ318_019951</name>
</gene>
<dbReference type="Proteomes" id="UP001162162">
    <property type="component" value="Unassembled WGS sequence"/>
</dbReference>
<comment type="subcellular location">
    <subcellularLocation>
        <location evidence="1">Cell membrane</location>
        <topology evidence="1">Multi-pass membrane protein</topology>
    </subcellularLocation>
</comment>
<keyword evidence="3 8" id="KW-0812">Transmembrane</keyword>
<dbReference type="PANTHER" id="PTHR21143:SF104">
    <property type="entry name" value="GUSTATORY RECEPTOR 8A-RELATED"/>
    <property type="match status" value="1"/>
</dbReference>
<evidence type="ECO:0000256" key="5">
    <source>
        <dbReference type="ARBA" id="ARBA00023136"/>
    </source>
</evidence>